<dbReference type="RefSeq" id="WP_306857159.1">
    <property type="nucleotide sequence ID" value="NZ_JAUSRB010000001.1"/>
</dbReference>
<comment type="similarity">
    <text evidence="2">Belongs to the UbiA prenyltransferase family.</text>
</comment>
<dbReference type="Pfam" id="PF01040">
    <property type="entry name" value="UbiA"/>
    <property type="match status" value="1"/>
</dbReference>
<feature type="transmembrane region" description="Helical" evidence="7">
    <location>
        <begin position="119"/>
        <end position="140"/>
    </location>
</feature>
<evidence type="ECO:0000256" key="5">
    <source>
        <dbReference type="ARBA" id="ARBA00022989"/>
    </source>
</evidence>
<feature type="transmembrane region" description="Helical" evidence="7">
    <location>
        <begin position="230"/>
        <end position="249"/>
    </location>
</feature>
<feature type="transmembrane region" description="Helical" evidence="7">
    <location>
        <begin position="152"/>
        <end position="169"/>
    </location>
</feature>
<feature type="transmembrane region" description="Helical" evidence="7">
    <location>
        <begin position="34"/>
        <end position="52"/>
    </location>
</feature>
<protein>
    <submittedName>
        <fullName evidence="8">4-hydroxybenzoate polyprenyltransferase</fullName>
    </submittedName>
</protein>
<evidence type="ECO:0000256" key="7">
    <source>
        <dbReference type="SAM" id="Phobius"/>
    </source>
</evidence>
<sequence>MSIIRGSVGLSSVSPVKITVSLFRMCVTEARPSVLVIFMLRFVAGAALGVEASGMETELVGRGLVWGLAIFAVYLFNGVMDVREDRVNGSSRPIARGILDPGDALVVVLAAALTSVAGAVALGGPILWMVLAVLALGYVYSGPPFHWKRRSGATAAIGAAAGLLTYAAGFAGHTGGWSTRMEVLCVFMLTASLWMGLVGVCAKDLSDIEGDAAAGRTTLGVTCGEGPVRLLAAGAALTVAVAFGAAVLIMDLPMVGTVVTLLTGAVLVAVVTLSPLSHGNRLRRRRSYRAFMVTQYALHLSLIMY</sequence>
<keyword evidence="4 7" id="KW-0812">Transmembrane</keyword>
<feature type="transmembrane region" description="Helical" evidence="7">
    <location>
        <begin position="255"/>
        <end position="276"/>
    </location>
</feature>
<evidence type="ECO:0000313" key="8">
    <source>
        <dbReference type="EMBL" id="MDP9861391.1"/>
    </source>
</evidence>
<dbReference type="Gene3D" id="1.10.357.140">
    <property type="entry name" value="UbiA prenyltransferase"/>
    <property type="match status" value="1"/>
</dbReference>
<keyword evidence="3" id="KW-0808">Transferase</keyword>
<dbReference type="PANTHER" id="PTHR43009:SF7">
    <property type="entry name" value="HOMOGENTISATE GERANYLGERANYLTRANSFERASE, CHLOROPLASTIC"/>
    <property type="match status" value="1"/>
</dbReference>
<gene>
    <name evidence="8" type="ORF">J2S55_000650</name>
</gene>
<evidence type="ECO:0000256" key="3">
    <source>
        <dbReference type="ARBA" id="ARBA00022679"/>
    </source>
</evidence>
<evidence type="ECO:0000313" key="9">
    <source>
        <dbReference type="Proteomes" id="UP001230426"/>
    </source>
</evidence>
<evidence type="ECO:0000256" key="1">
    <source>
        <dbReference type="ARBA" id="ARBA00004141"/>
    </source>
</evidence>
<keyword evidence="5 7" id="KW-1133">Transmembrane helix</keyword>
<dbReference type="InterPro" id="IPR044878">
    <property type="entry name" value="UbiA_sf"/>
</dbReference>
<evidence type="ECO:0000256" key="6">
    <source>
        <dbReference type="ARBA" id="ARBA00023136"/>
    </source>
</evidence>
<proteinExistence type="inferred from homology"/>
<dbReference type="InterPro" id="IPR000537">
    <property type="entry name" value="UbiA_prenyltransferase"/>
</dbReference>
<accession>A0ABT9QWP0</accession>
<evidence type="ECO:0000256" key="2">
    <source>
        <dbReference type="ARBA" id="ARBA00005985"/>
    </source>
</evidence>
<keyword evidence="6 7" id="KW-0472">Membrane</keyword>
<reference evidence="8 9" key="1">
    <citation type="submission" date="2023-07" db="EMBL/GenBank/DDBJ databases">
        <title>Sequencing the genomes of 1000 actinobacteria strains.</title>
        <authorList>
            <person name="Klenk H.-P."/>
        </authorList>
    </citation>
    <scope>NUCLEOTIDE SEQUENCE [LARGE SCALE GENOMIC DNA]</scope>
    <source>
        <strain evidence="8 9">DSM 44109</strain>
    </source>
</reference>
<evidence type="ECO:0000256" key="4">
    <source>
        <dbReference type="ARBA" id="ARBA00022692"/>
    </source>
</evidence>
<dbReference type="PANTHER" id="PTHR43009">
    <property type="entry name" value="HOMOGENTISATE SOLANESYLTRANSFERASE, CHLOROPLASTIC"/>
    <property type="match status" value="1"/>
</dbReference>
<comment type="caution">
    <text evidence="8">The sequence shown here is derived from an EMBL/GenBank/DDBJ whole genome shotgun (WGS) entry which is preliminary data.</text>
</comment>
<comment type="subcellular location">
    <subcellularLocation>
        <location evidence="1">Membrane</location>
        <topology evidence="1">Multi-pass membrane protein</topology>
    </subcellularLocation>
</comment>
<keyword evidence="9" id="KW-1185">Reference proteome</keyword>
<name>A0ABT9QWP0_9ACTN</name>
<dbReference type="EMBL" id="JAUSRB010000001">
    <property type="protein sequence ID" value="MDP9861391.1"/>
    <property type="molecule type" value="Genomic_DNA"/>
</dbReference>
<organism evidence="8 9">
    <name type="scientific">Streptosporangium brasiliense</name>
    <dbReference type="NCBI Taxonomy" id="47480"/>
    <lineage>
        <taxon>Bacteria</taxon>
        <taxon>Bacillati</taxon>
        <taxon>Actinomycetota</taxon>
        <taxon>Actinomycetes</taxon>
        <taxon>Streptosporangiales</taxon>
        <taxon>Streptosporangiaceae</taxon>
        <taxon>Streptosporangium</taxon>
    </lineage>
</organism>
<feature type="transmembrane region" description="Helical" evidence="7">
    <location>
        <begin position="64"/>
        <end position="82"/>
    </location>
</feature>
<dbReference type="Proteomes" id="UP001230426">
    <property type="component" value="Unassembled WGS sequence"/>
</dbReference>